<dbReference type="Pfam" id="PF01882">
    <property type="entry name" value="DUF58"/>
    <property type="match status" value="1"/>
</dbReference>
<evidence type="ECO:0000259" key="1">
    <source>
        <dbReference type="Pfam" id="PF01882"/>
    </source>
</evidence>
<dbReference type="InterPro" id="IPR002881">
    <property type="entry name" value="DUF58"/>
</dbReference>
<name>A0A2N7L8J8_9GAMM</name>
<sequence>MSVSNAHNGSSSQALPAHSDGVNLCLAELLHYRQQAVRWLPPALSIWSQLSGQHGSRHKGRGMNFSEVRPYQPSDDIRSIDWRVTARTGKTHTKLFTEEREQPVMLAIDLSASMKFGSQLMLKSVQAAHFASLLSWLAVSQQDRIGAVIYNGVRLRECKPTARQQGPLSIIHALMEAHAEMLAVDSASVDSASDNSTPQAGWQNMLRHLHHLCPKGSEIAIISDFYSLTMEDKRRLSQLRQHNRIQFIQVSDPLEQGQTAFRGHELVADSKQTAWLDFSARKTRDGLAEQYQRHQAFIVELARSLAIPLHSVTAAHSLLQQLGKYTNKATM</sequence>
<dbReference type="AlphaFoldDB" id="A0A2N7L8J8"/>
<dbReference type="SUPFAM" id="SSF53300">
    <property type="entry name" value="vWA-like"/>
    <property type="match status" value="1"/>
</dbReference>
<dbReference type="EMBL" id="MDAL01000028">
    <property type="protein sequence ID" value="PMN90582.1"/>
    <property type="molecule type" value="Genomic_DNA"/>
</dbReference>
<dbReference type="STRING" id="1190603.A1OO_10715"/>
<protein>
    <submittedName>
        <fullName evidence="2">Cytosolic protein</fullName>
    </submittedName>
</protein>
<gene>
    <name evidence="2" type="ORF">BCT23_19380</name>
</gene>
<comment type="caution">
    <text evidence="2">The sequence shown here is derived from an EMBL/GenBank/DDBJ whole genome shotgun (WGS) entry which is preliminary data.</text>
</comment>
<dbReference type="PANTHER" id="PTHR33608:SF12">
    <property type="entry name" value="DUF58 DOMAIN-CONTAINING PROTEIN"/>
    <property type="match status" value="1"/>
</dbReference>
<feature type="domain" description="DUF58" evidence="1">
    <location>
        <begin position="67"/>
        <end position="296"/>
    </location>
</feature>
<organism evidence="2 3">
    <name type="scientific">Enterovibrio norvegicus</name>
    <dbReference type="NCBI Taxonomy" id="188144"/>
    <lineage>
        <taxon>Bacteria</taxon>
        <taxon>Pseudomonadati</taxon>
        <taxon>Pseudomonadota</taxon>
        <taxon>Gammaproteobacteria</taxon>
        <taxon>Vibrionales</taxon>
        <taxon>Vibrionaceae</taxon>
        <taxon>Enterovibrio</taxon>
    </lineage>
</organism>
<evidence type="ECO:0000313" key="3">
    <source>
        <dbReference type="Proteomes" id="UP000235387"/>
    </source>
</evidence>
<dbReference type="InterPro" id="IPR036465">
    <property type="entry name" value="vWFA_dom_sf"/>
</dbReference>
<proteinExistence type="predicted"/>
<dbReference type="PANTHER" id="PTHR33608">
    <property type="entry name" value="BLL2464 PROTEIN"/>
    <property type="match status" value="1"/>
</dbReference>
<accession>A0A2N7L8J8</accession>
<dbReference type="RefSeq" id="WP_102391322.1">
    <property type="nucleotide sequence ID" value="NZ_MDAL01000028.1"/>
</dbReference>
<evidence type="ECO:0000313" key="2">
    <source>
        <dbReference type="EMBL" id="PMN90582.1"/>
    </source>
</evidence>
<dbReference type="Proteomes" id="UP000235387">
    <property type="component" value="Unassembled WGS sequence"/>
</dbReference>
<reference evidence="3" key="1">
    <citation type="submission" date="2016-07" db="EMBL/GenBank/DDBJ databases">
        <title>Nontailed viruses are major unrecognized killers of bacteria in the ocean.</title>
        <authorList>
            <person name="Kauffman K."/>
            <person name="Hussain F."/>
            <person name="Yang J."/>
            <person name="Arevalo P."/>
            <person name="Brown J."/>
            <person name="Cutler M."/>
            <person name="Kelly L."/>
            <person name="Polz M.F."/>
        </authorList>
    </citation>
    <scope>NUCLEOTIDE SEQUENCE [LARGE SCALE GENOMIC DNA]</scope>
    <source>
        <strain evidence="3">10N.261.45.A10</strain>
    </source>
</reference>